<feature type="compositionally biased region" description="Polar residues" evidence="2">
    <location>
        <begin position="215"/>
        <end position="226"/>
    </location>
</feature>
<accession>A0A2A5WCI6</accession>
<name>A0A2A5WCI6_9GAMM</name>
<dbReference type="Proteomes" id="UP000219329">
    <property type="component" value="Unassembled WGS sequence"/>
</dbReference>
<protein>
    <recommendedName>
        <fullName evidence="3">Zinc finger/thioredoxin putative domain-containing protein</fullName>
    </recommendedName>
</protein>
<dbReference type="NCBIfam" id="TIGR02098">
    <property type="entry name" value="MJ0042_CXXC"/>
    <property type="match status" value="1"/>
</dbReference>
<dbReference type="Pfam" id="PF13719">
    <property type="entry name" value="Zn_ribbon_5"/>
    <property type="match status" value="1"/>
</dbReference>
<feature type="domain" description="Zinc finger/thioredoxin putative" evidence="3">
    <location>
        <begin position="6"/>
        <end position="40"/>
    </location>
</feature>
<reference evidence="4 5" key="1">
    <citation type="submission" date="2017-08" db="EMBL/GenBank/DDBJ databases">
        <title>Fine stratification of microbial communities through a metagenomic profile of the photic zone.</title>
        <authorList>
            <person name="Haro-Moreno J.M."/>
            <person name="Lopez-Perez M."/>
            <person name="De La Torre J."/>
            <person name="Picazo A."/>
            <person name="Camacho A."/>
            <person name="Rodriguez-Valera F."/>
        </authorList>
    </citation>
    <scope>NUCLEOTIDE SEQUENCE [LARGE SCALE GENOMIC DNA]</scope>
    <source>
        <strain evidence="4">MED-G28</strain>
    </source>
</reference>
<organism evidence="4 5">
    <name type="scientific">OM182 bacterium MED-G28</name>
    <dbReference type="NCBI Taxonomy" id="1986256"/>
    <lineage>
        <taxon>Bacteria</taxon>
        <taxon>Pseudomonadati</taxon>
        <taxon>Pseudomonadota</taxon>
        <taxon>Gammaproteobacteria</taxon>
        <taxon>OMG group</taxon>
        <taxon>OM182 clade</taxon>
    </lineage>
</organism>
<feature type="region of interest" description="Disordered" evidence="2">
    <location>
        <begin position="190"/>
        <end position="244"/>
    </location>
</feature>
<proteinExistence type="predicted"/>
<comment type="caution">
    <text evidence="4">The sequence shown here is derived from an EMBL/GenBank/DDBJ whole genome shotgun (WGS) entry which is preliminary data.</text>
</comment>
<gene>
    <name evidence="4" type="ORF">CNF02_06865</name>
</gene>
<evidence type="ECO:0000259" key="3">
    <source>
        <dbReference type="Pfam" id="PF13719"/>
    </source>
</evidence>
<dbReference type="InterPro" id="IPR021834">
    <property type="entry name" value="DUF3426"/>
</dbReference>
<evidence type="ECO:0000256" key="2">
    <source>
        <dbReference type="SAM" id="MobiDB-lite"/>
    </source>
</evidence>
<feature type="compositionally biased region" description="Basic and acidic residues" evidence="2">
    <location>
        <begin position="190"/>
        <end position="209"/>
    </location>
</feature>
<feature type="region of interest" description="Disordered" evidence="2">
    <location>
        <begin position="80"/>
        <end position="106"/>
    </location>
</feature>
<dbReference type="Pfam" id="PF11906">
    <property type="entry name" value="DUF3426"/>
    <property type="match status" value="1"/>
</dbReference>
<evidence type="ECO:0000313" key="4">
    <source>
        <dbReference type="EMBL" id="PDH34071.1"/>
    </source>
</evidence>
<dbReference type="EMBL" id="NTJZ01000005">
    <property type="protein sequence ID" value="PDH34071.1"/>
    <property type="molecule type" value="Genomic_DNA"/>
</dbReference>
<dbReference type="AlphaFoldDB" id="A0A2A5WCI6"/>
<evidence type="ECO:0000256" key="1">
    <source>
        <dbReference type="SAM" id="Coils"/>
    </source>
</evidence>
<feature type="coiled-coil region" evidence="1">
    <location>
        <begin position="131"/>
        <end position="158"/>
    </location>
</feature>
<sequence length="462" mass="51651">MSLHVIQCPNCESSFNINAPTLLLADGKVRCGACLTVFHAIDNVLEQLPADEHQDSDSVFVGNNPLDYFDPSSFLTRSALQAKHKEQQEESLTEDQELPTSDHGGFINQPILEESIELSEEYTQEFFSSIEQTIEEALKQTETERDLLLEELQRSETSFFGNLQKPLLADSEALDAELFPDSSCELVDPFEKDEPDTKQQVEQQDDKNNLFEVRSPSTNEFVNSEPTKIGNKPGFLADTETQESIKDITKKKEPPKDNTEVIRARALGVQLEDESALQSISAESIAALDITSTPVELHAGKQSRIARLICFSAIILLLGISLCAQLLWRNHIAYSQDARIRPLLEWACANAACNLPSYSDINAIRSDNLSVRNHQIFENRLSVNIEFRNTAEFPQKFPIMVLSFNSVSNDIIALREFSPSEYLDSELTDLALMPVMSPVQVNLDLINPGPGIANYTLAFRLP</sequence>
<dbReference type="InterPro" id="IPR011723">
    <property type="entry name" value="Znf/thioredoxin_put"/>
</dbReference>
<evidence type="ECO:0000313" key="5">
    <source>
        <dbReference type="Proteomes" id="UP000219329"/>
    </source>
</evidence>
<keyword evidence="1" id="KW-0175">Coiled coil</keyword>